<dbReference type="Pfam" id="PF00015">
    <property type="entry name" value="MCPsignal"/>
    <property type="match status" value="1"/>
</dbReference>
<protein>
    <submittedName>
        <fullName evidence="5">Methyl-accepting chemotaxis protein</fullName>
    </submittedName>
</protein>
<proteinExistence type="predicted"/>
<organism evidence="5 6">
    <name type="scientific">Teredinibacter turnerae (strain ATCC 39867 / T7901)</name>
    <dbReference type="NCBI Taxonomy" id="377629"/>
    <lineage>
        <taxon>Bacteria</taxon>
        <taxon>Pseudomonadati</taxon>
        <taxon>Pseudomonadota</taxon>
        <taxon>Gammaproteobacteria</taxon>
        <taxon>Cellvibrionales</taxon>
        <taxon>Cellvibrionaceae</taxon>
        <taxon>Teredinibacter</taxon>
    </lineage>
</organism>
<evidence type="ECO:0000256" key="2">
    <source>
        <dbReference type="ARBA" id="ARBA00023224"/>
    </source>
</evidence>
<dbReference type="GO" id="GO:0007165">
    <property type="term" value="P:signal transduction"/>
    <property type="evidence" value="ECO:0007669"/>
    <property type="project" value="UniProtKB-KW"/>
</dbReference>
<dbReference type="EMBL" id="CP001614">
    <property type="protein sequence ID" value="ACR12479.1"/>
    <property type="molecule type" value="Genomic_DNA"/>
</dbReference>
<dbReference type="PANTHER" id="PTHR32089:SF70">
    <property type="entry name" value="ENERGY TAXIS MODULATING METHYL ACCEPTING SENSORY TRANSDUCER"/>
    <property type="match status" value="1"/>
</dbReference>
<keyword evidence="6" id="KW-1185">Reference proteome</keyword>
<keyword evidence="2 3" id="KW-0807">Transducer</keyword>
<dbReference type="SMART" id="SM00283">
    <property type="entry name" value="MA"/>
    <property type="match status" value="1"/>
</dbReference>
<dbReference type="eggNOG" id="COG0840">
    <property type="taxonomic scope" value="Bacteria"/>
</dbReference>
<dbReference type="Pfam" id="PF13682">
    <property type="entry name" value="CZB"/>
    <property type="match status" value="1"/>
</dbReference>
<accession>C5BND1</accession>
<dbReference type="Gene3D" id="6.10.250.3200">
    <property type="match status" value="1"/>
</dbReference>
<dbReference type="InterPro" id="IPR025991">
    <property type="entry name" value="Chemoreceptor_zinc-bind_dom"/>
</dbReference>
<dbReference type="AlphaFoldDB" id="C5BND1"/>
<dbReference type="HOGENOM" id="CLU_000445_21_0_6"/>
<dbReference type="GO" id="GO:0006935">
    <property type="term" value="P:chemotaxis"/>
    <property type="evidence" value="ECO:0007669"/>
    <property type="project" value="UniProtKB-ARBA"/>
</dbReference>
<reference evidence="5 6" key="1">
    <citation type="journal article" date="2009" name="PLoS ONE">
        <title>The complete genome of Teredinibacter turnerae T7901: an intracellular endosymbiont of marine wood-boring bivalves (shipworms).</title>
        <authorList>
            <person name="Yang J.C."/>
            <person name="Madupu R."/>
            <person name="Durkin A.S."/>
            <person name="Ekborg N.A."/>
            <person name="Pedamallu C.S."/>
            <person name="Hostetler J.B."/>
            <person name="Radune D."/>
            <person name="Toms B.S."/>
            <person name="Henrissat B."/>
            <person name="Coutinho P.M."/>
            <person name="Schwarz S."/>
            <person name="Field L."/>
            <person name="Trindade-Silva A.E."/>
            <person name="Soares C.A.G."/>
            <person name="Elshahawi S."/>
            <person name="Hanora A."/>
            <person name="Schmidt E.W."/>
            <person name="Haygood M.G."/>
            <person name="Posfai J."/>
            <person name="Benner J."/>
            <person name="Madinger C."/>
            <person name="Nove J."/>
            <person name="Anton B."/>
            <person name="Chaudhary K."/>
            <person name="Foster J."/>
            <person name="Holman A."/>
            <person name="Kumar S."/>
            <person name="Lessard P.A."/>
            <person name="Luyten Y.A."/>
            <person name="Slatko B."/>
            <person name="Wood N."/>
            <person name="Wu B."/>
            <person name="Teplitski M."/>
            <person name="Mougous J.D."/>
            <person name="Ward N."/>
            <person name="Eisen J.A."/>
            <person name="Badger J.H."/>
            <person name="Distel D.L."/>
        </authorList>
    </citation>
    <scope>NUCLEOTIDE SEQUENCE [LARGE SCALE GENOMIC DNA]</scope>
    <source>
        <strain evidence="6">ATCC 39867 / T7901</strain>
    </source>
</reference>
<gene>
    <name evidence="5" type="ordered locus">TERTU_2920</name>
</gene>
<dbReference type="InterPro" id="IPR004089">
    <property type="entry name" value="MCPsignal_dom"/>
</dbReference>
<dbReference type="KEGG" id="ttu:TERTU_2920"/>
<evidence type="ECO:0000313" key="5">
    <source>
        <dbReference type="EMBL" id="ACR12479.1"/>
    </source>
</evidence>
<evidence type="ECO:0000259" key="4">
    <source>
        <dbReference type="PROSITE" id="PS50111"/>
    </source>
</evidence>
<dbReference type="Gene3D" id="1.20.120.30">
    <property type="entry name" value="Aspartate receptor, ligand-binding domain"/>
    <property type="match status" value="1"/>
</dbReference>
<evidence type="ECO:0000256" key="1">
    <source>
        <dbReference type="ARBA" id="ARBA00004370"/>
    </source>
</evidence>
<sequence length="386" mass="43513">MLNFFNVLFSRPSSHSDSELEKLRLENTKLQKDIELYKKIKVVADMRLVNLEKAHKEQERLRNMWIGSSMALDLVRYSMSETTNSAQDQRRKLAESSVNYQQIKSILNGITHALQTIDEKTVRVTKGVNELTAVGAQINSFVEQIRAISDQTNLLALNAAIEAARAGEQGRGFAVVADEVRNLAKKSAQASEEISELIHTIANKTTFVATCISETSETVSNTNASTADISNIVDEFTQHAQNMATTISISAERAFIQTVKLDHLVWKTEVYKCIWGKSDAPLETFADHTQCRLGKWYYEGDGGKFYRNFGSFKTLETPHKRVHQAGIRALRQAEAKELESAFLSLEEMEKASDEVLDRLSKIEADITTYHHEEKSNLFTPNEAELF</sequence>
<dbReference type="RefSeq" id="WP_015818591.1">
    <property type="nucleotide sequence ID" value="NC_012997.1"/>
</dbReference>
<dbReference type="GO" id="GO:0016020">
    <property type="term" value="C:membrane"/>
    <property type="evidence" value="ECO:0007669"/>
    <property type="project" value="UniProtKB-SubCell"/>
</dbReference>
<comment type="subcellular location">
    <subcellularLocation>
        <location evidence="1">Membrane</location>
    </subcellularLocation>
</comment>
<dbReference type="PROSITE" id="PS50111">
    <property type="entry name" value="CHEMOTAXIS_TRANSDUC_2"/>
    <property type="match status" value="1"/>
</dbReference>
<name>C5BND1_TERTT</name>
<dbReference type="PANTHER" id="PTHR32089">
    <property type="entry name" value="METHYL-ACCEPTING CHEMOTAXIS PROTEIN MCPB"/>
    <property type="match status" value="1"/>
</dbReference>
<evidence type="ECO:0000313" key="6">
    <source>
        <dbReference type="Proteomes" id="UP000009080"/>
    </source>
</evidence>
<dbReference type="OrthoDB" id="9808588at2"/>
<evidence type="ECO:0000256" key="3">
    <source>
        <dbReference type="PROSITE-ProRule" id="PRU00284"/>
    </source>
</evidence>
<feature type="domain" description="Methyl-accepting transducer" evidence="4">
    <location>
        <begin position="68"/>
        <end position="257"/>
    </location>
</feature>
<dbReference type="Proteomes" id="UP000009080">
    <property type="component" value="Chromosome"/>
</dbReference>
<dbReference type="SUPFAM" id="SSF58104">
    <property type="entry name" value="Methyl-accepting chemotaxis protein (MCP) signaling domain"/>
    <property type="match status" value="1"/>
</dbReference>
<dbReference type="STRING" id="377629.TERTU_2920"/>